<proteinExistence type="inferred from homology"/>
<keyword evidence="6" id="KW-1185">Reference proteome</keyword>
<comment type="similarity">
    <text evidence="3">Belongs to the metallo-dependent hydrolases superfamily.</text>
</comment>
<protein>
    <submittedName>
        <fullName evidence="5">Amidohydrolase 2</fullName>
    </submittedName>
</protein>
<dbReference type="Proteomes" id="UP001218188">
    <property type="component" value="Unassembled WGS sequence"/>
</dbReference>
<dbReference type="InterPro" id="IPR032465">
    <property type="entry name" value="ACMSD"/>
</dbReference>
<evidence type="ECO:0000256" key="2">
    <source>
        <dbReference type="ARBA" id="ARBA00023239"/>
    </source>
</evidence>
<evidence type="ECO:0000313" key="6">
    <source>
        <dbReference type="Proteomes" id="UP001218188"/>
    </source>
</evidence>
<dbReference type="PANTHER" id="PTHR21240:SF32">
    <property type="entry name" value="AMIDOHYDROLASE-RELATED DOMAIN-CONTAINING PROTEIN"/>
    <property type="match status" value="1"/>
</dbReference>
<comment type="caution">
    <text evidence="5">The sequence shown here is derived from an EMBL/GenBank/DDBJ whole genome shotgun (WGS) entry which is preliminary data.</text>
</comment>
<gene>
    <name evidence="5" type="ORF">C8F04DRAFT_943216</name>
</gene>
<evidence type="ECO:0000256" key="1">
    <source>
        <dbReference type="ARBA" id="ARBA00022793"/>
    </source>
</evidence>
<keyword evidence="1 3" id="KW-0210">Decarboxylase</keyword>
<dbReference type="AlphaFoldDB" id="A0AAD6XDB8"/>
<dbReference type="SUPFAM" id="SSF51556">
    <property type="entry name" value="Metallo-dependent hydrolases"/>
    <property type="match status" value="1"/>
</dbReference>
<dbReference type="InterPro" id="IPR032466">
    <property type="entry name" value="Metal_Hydrolase"/>
</dbReference>
<organism evidence="5 6">
    <name type="scientific">Mycena alexandri</name>
    <dbReference type="NCBI Taxonomy" id="1745969"/>
    <lineage>
        <taxon>Eukaryota</taxon>
        <taxon>Fungi</taxon>
        <taxon>Dikarya</taxon>
        <taxon>Basidiomycota</taxon>
        <taxon>Agaricomycotina</taxon>
        <taxon>Agaricomycetes</taxon>
        <taxon>Agaricomycetidae</taxon>
        <taxon>Agaricales</taxon>
        <taxon>Marasmiineae</taxon>
        <taxon>Mycenaceae</taxon>
        <taxon>Mycena</taxon>
    </lineage>
</organism>
<keyword evidence="2 3" id="KW-0456">Lyase</keyword>
<feature type="non-terminal residue" evidence="5">
    <location>
        <position position="1"/>
    </location>
</feature>
<dbReference type="Pfam" id="PF04909">
    <property type="entry name" value="Amidohydro_2"/>
    <property type="match status" value="1"/>
</dbReference>
<dbReference type="PANTHER" id="PTHR21240">
    <property type="entry name" value="2-AMINO-3-CARBOXYLMUCONATE-6-SEMIALDEHYDE DECARBOXYLASE"/>
    <property type="match status" value="1"/>
</dbReference>
<name>A0AAD6XDB8_9AGAR</name>
<sequence length="260" mass="28730">FSVPSPNIFPGDKDATLAIARLLNENMAALSKALPDRFRFFATTPLPHVNASITEAQYALSSLGALGVALSSNHDGHYLGDRLFTPFFAAMDDRQSIVFLHPSEPLLKVHKTLIKANPTAHSPVPRTMLDLALSETLTNYTRLDFIIPHLGGSFPSIIDRLSERGYTIFLLRVFVALTLSFSCWWDSAGFTYSHQLGSLLAYNIPPAFLLYGTDYPYVPPSVVDASAEAMVNSPFLNKEQKRKVRSENARRLFASRNPAG</sequence>
<evidence type="ECO:0000259" key="4">
    <source>
        <dbReference type="Pfam" id="PF04909"/>
    </source>
</evidence>
<dbReference type="GO" id="GO:0016787">
    <property type="term" value="F:hydrolase activity"/>
    <property type="evidence" value="ECO:0007669"/>
    <property type="project" value="InterPro"/>
</dbReference>
<dbReference type="GO" id="GO:0019748">
    <property type="term" value="P:secondary metabolic process"/>
    <property type="evidence" value="ECO:0007669"/>
    <property type="project" value="TreeGrafter"/>
</dbReference>
<dbReference type="Gene3D" id="3.20.20.140">
    <property type="entry name" value="Metal-dependent hydrolases"/>
    <property type="match status" value="1"/>
</dbReference>
<dbReference type="EMBL" id="JARJCM010000008">
    <property type="protein sequence ID" value="KAJ7044180.1"/>
    <property type="molecule type" value="Genomic_DNA"/>
</dbReference>
<dbReference type="GO" id="GO:0005829">
    <property type="term" value="C:cytosol"/>
    <property type="evidence" value="ECO:0007669"/>
    <property type="project" value="TreeGrafter"/>
</dbReference>
<evidence type="ECO:0000313" key="5">
    <source>
        <dbReference type="EMBL" id="KAJ7044180.1"/>
    </source>
</evidence>
<dbReference type="GO" id="GO:0016831">
    <property type="term" value="F:carboxy-lyase activity"/>
    <property type="evidence" value="ECO:0007669"/>
    <property type="project" value="UniProtKB-KW"/>
</dbReference>
<reference evidence="5" key="1">
    <citation type="submission" date="2023-03" db="EMBL/GenBank/DDBJ databases">
        <title>Massive genome expansion in bonnet fungi (Mycena s.s.) driven by repeated elements and novel gene families across ecological guilds.</title>
        <authorList>
            <consortium name="Lawrence Berkeley National Laboratory"/>
            <person name="Harder C.B."/>
            <person name="Miyauchi S."/>
            <person name="Viragh M."/>
            <person name="Kuo A."/>
            <person name="Thoen E."/>
            <person name="Andreopoulos B."/>
            <person name="Lu D."/>
            <person name="Skrede I."/>
            <person name="Drula E."/>
            <person name="Henrissat B."/>
            <person name="Morin E."/>
            <person name="Kohler A."/>
            <person name="Barry K."/>
            <person name="LaButti K."/>
            <person name="Morin E."/>
            <person name="Salamov A."/>
            <person name="Lipzen A."/>
            <person name="Mereny Z."/>
            <person name="Hegedus B."/>
            <person name="Baldrian P."/>
            <person name="Stursova M."/>
            <person name="Weitz H."/>
            <person name="Taylor A."/>
            <person name="Grigoriev I.V."/>
            <person name="Nagy L.G."/>
            <person name="Martin F."/>
            <person name="Kauserud H."/>
        </authorList>
    </citation>
    <scope>NUCLEOTIDE SEQUENCE</scope>
    <source>
        <strain evidence="5">CBHHK200</strain>
    </source>
</reference>
<feature type="domain" description="Amidohydrolase-related" evidence="4">
    <location>
        <begin position="13"/>
        <end position="253"/>
    </location>
</feature>
<dbReference type="InterPro" id="IPR006680">
    <property type="entry name" value="Amidohydro-rel"/>
</dbReference>
<accession>A0AAD6XDB8</accession>
<evidence type="ECO:0000256" key="3">
    <source>
        <dbReference type="RuleBase" id="RU366045"/>
    </source>
</evidence>